<accession>A0A7U2FDK8</accession>
<proteinExistence type="predicted"/>
<protein>
    <submittedName>
        <fullName evidence="2">Uncharacterized protein</fullName>
    </submittedName>
</protein>
<dbReference type="AlphaFoldDB" id="A0A7U2FDK8"/>
<keyword evidence="3" id="KW-1185">Reference proteome</keyword>
<dbReference type="Proteomes" id="UP000663193">
    <property type="component" value="Chromosome 15"/>
</dbReference>
<organism evidence="2 3">
    <name type="scientific">Phaeosphaeria nodorum (strain SN15 / ATCC MYA-4574 / FGSC 10173)</name>
    <name type="common">Glume blotch fungus</name>
    <name type="synonym">Parastagonospora nodorum</name>
    <dbReference type="NCBI Taxonomy" id="321614"/>
    <lineage>
        <taxon>Eukaryota</taxon>
        <taxon>Fungi</taxon>
        <taxon>Dikarya</taxon>
        <taxon>Ascomycota</taxon>
        <taxon>Pezizomycotina</taxon>
        <taxon>Dothideomycetes</taxon>
        <taxon>Pleosporomycetidae</taxon>
        <taxon>Pleosporales</taxon>
        <taxon>Pleosporineae</taxon>
        <taxon>Phaeosphaeriaceae</taxon>
        <taxon>Parastagonospora</taxon>
    </lineage>
</organism>
<evidence type="ECO:0000256" key="1">
    <source>
        <dbReference type="SAM" id="MobiDB-lite"/>
    </source>
</evidence>
<sequence>MCPPSDFYIMDITLVCDESCRDTQNRSEIAFTVPNIIVTRISIETHMQYVASYTLVRGGTQVPPNPALRSSRHERSTPRQLARPSDDMLAHSGQCGNVTQRVLGAVLRCCDISMLTRQRVENLLV</sequence>
<dbReference type="EMBL" id="CP069037">
    <property type="protein sequence ID" value="QRD03316.1"/>
    <property type="molecule type" value="Genomic_DNA"/>
</dbReference>
<dbReference type="VEuPathDB" id="FungiDB:JI435_419340"/>
<feature type="region of interest" description="Disordered" evidence="1">
    <location>
        <begin position="61"/>
        <end position="88"/>
    </location>
</feature>
<name>A0A7U2FDK8_PHANO</name>
<gene>
    <name evidence="2" type="ORF">JI435_419340</name>
</gene>
<evidence type="ECO:0000313" key="3">
    <source>
        <dbReference type="Proteomes" id="UP000663193"/>
    </source>
</evidence>
<evidence type="ECO:0000313" key="2">
    <source>
        <dbReference type="EMBL" id="QRD03316.1"/>
    </source>
</evidence>
<reference evidence="3" key="1">
    <citation type="journal article" date="2021" name="BMC Genomics">
        <title>Chromosome-level genome assembly and manually-curated proteome of model necrotroph Parastagonospora nodorum Sn15 reveals a genome-wide trove of candidate effector homologs, and redundancy of virulence-related functions within an accessory chromosome.</title>
        <authorList>
            <person name="Bertazzoni S."/>
            <person name="Jones D.A.B."/>
            <person name="Phan H.T."/>
            <person name="Tan K.-C."/>
            <person name="Hane J.K."/>
        </authorList>
    </citation>
    <scope>NUCLEOTIDE SEQUENCE [LARGE SCALE GENOMIC DNA]</scope>
    <source>
        <strain evidence="3">SN15 / ATCC MYA-4574 / FGSC 10173)</strain>
    </source>
</reference>